<sequence>MTASDIVTTGDGLNGSRPPTTITLAPPAREVPVPPALATVADRRATRPARVDKRDPRYLALRNFAISMSIFNILGYTVLGFEQPWAWPFLALAIGLGLELVIGAISGWANKTMPGYAGNGAWGVYTYLLPAYITTLACNMLLYANDRFWPIAFAVVVAVSQKAVLIAPIKGRWRHFMNPSNFGITATLVLFPWVNIAPPYHFTEHVPDVFRILIPVVLLAAGTVLNAVLTKKVPLILGWVGSFVIQALVRHWGWDVALWAALVPMTGVAFLLYTNYMVTDPGTTPTRGRDQFMFGMSVGIVYGVLMLFNIVYTLFFATTLVCLGRGTMWWLRWWRQRRRATVAAAPAS</sequence>
<accession>A0A1C5J702</accession>
<feature type="transmembrane region" description="Helical" evidence="1">
    <location>
        <begin position="59"/>
        <end position="79"/>
    </location>
</feature>
<feature type="transmembrane region" description="Helical" evidence="1">
    <location>
        <begin position="236"/>
        <end position="253"/>
    </location>
</feature>
<gene>
    <name evidence="2" type="ORF">GA0074704_4191</name>
</gene>
<dbReference type="EMBL" id="LT607751">
    <property type="protein sequence ID" value="SCG66370.1"/>
    <property type="molecule type" value="Genomic_DNA"/>
</dbReference>
<feature type="transmembrane region" description="Helical" evidence="1">
    <location>
        <begin position="259"/>
        <end position="279"/>
    </location>
</feature>
<dbReference type="AlphaFoldDB" id="A0A1C5J702"/>
<dbReference type="Proteomes" id="UP000198210">
    <property type="component" value="Chromosome I"/>
</dbReference>
<evidence type="ECO:0008006" key="4">
    <source>
        <dbReference type="Google" id="ProtNLM"/>
    </source>
</evidence>
<keyword evidence="3" id="KW-1185">Reference proteome</keyword>
<feature type="transmembrane region" description="Helical" evidence="1">
    <location>
        <begin position="148"/>
        <end position="169"/>
    </location>
</feature>
<keyword evidence="1" id="KW-0812">Transmembrane</keyword>
<evidence type="ECO:0000256" key="1">
    <source>
        <dbReference type="SAM" id="Phobius"/>
    </source>
</evidence>
<organism evidence="2 3">
    <name type="scientific">Micromonospora siamensis</name>
    <dbReference type="NCBI Taxonomy" id="299152"/>
    <lineage>
        <taxon>Bacteria</taxon>
        <taxon>Bacillati</taxon>
        <taxon>Actinomycetota</taxon>
        <taxon>Actinomycetes</taxon>
        <taxon>Micromonosporales</taxon>
        <taxon>Micromonosporaceae</taxon>
        <taxon>Micromonospora</taxon>
    </lineage>
</organism>
<evidence type="ECO:0000313" key="3">
    <source>
        <dbReference type="Proteomes" id="UP000198210"/>
    </source>
</evidence>
<name>A0A1C5J702_9ACTN</name>
<reference evidence="2 3" key="1">
    <citation type="submission" date="2016-06" db="EMBL/GenBank/DDBJ databases">
        <authorList>
            <person name="Kjaerup R.B."/>
            <person name="Dalgaard T.S."/>
            <person name="Juul-Madsen H.R."/>
        </authorList>
    </citation>
    <scope>NUCLEOTIDE SEQUENCE [LARGE SCALE GENOMIC DNA]</scope>
    <source>
        <strain evidence="2 3">DSM 45097</strain>
    </source>
</reference>
<feature type="transmembrane region" description="Helical" evidence="1">
    <location>
        <begin position="209"/>
        <end position="229"/>
    </location>
</feature>
<feature type="transmembrane region" description="Helical" evidence="1">
    <location>
        <begin position="85"/>
        <end position="109"/>
    </location>
</feature>
<protein>
    <recommendedName>
        <fullName evidence="4">Enediyne biosynthesis protein</fullName>
    </recommendedName>
</protein>
<proteinExistence type="predicted"/>
<feature type="transmembrane region" description="Helical" evidence="1">
    <location>
        <begin position="181"/>
        <end position="197"/>
    </location>
</feature>
<keyword evidence="1" id="KW-1133">Transmembrane helix</keyword>
<evidence type="ECO:0000313" key="2">
    <source>
        <dbReference type="EMBL" id="SCG66370.1"/>
    </source>
</evidence>
<dbReference type="RefSeq" id="WP_088972064.1">
    <property type="nucleotide sequence ID" value="NZ_JBHLYF010000039.1"/>
</dbReference>
<keyword evidence="1" id="KW-0472">Membrane</keyword>
<feature type="transmembrane region" description="Helical" evidence="1">
    <location>
        <begin position="121"/>
        <end position="142"/>
    </location>
</feature>